<evidence type="ECO:0000313" key="11">
    <source>
        <dbReference type="Proteomes" id="UP001522816"/>
    </source>
</evidence>
<sequence length="221" mass="24869">MSLSEIIKNLLSGLPNTLFILVTSFIISSVIGLFVMWLSLQKDKISKAIAKIYTGLSRGTPPLLVLLLSYYEFPRLLGFVGIDANDWSKNFFAIFGLAIGFGGYMGELFRSAYNDIDDSQFDAAYAVGMNKRDVLKVIIIPQMFTIALPNIQTMFLSFLKASSLVYVIGIADMYRNATTLANVSQGVYQLKIFIVLGLLYWVITLVFEFLFNLYIKKHNYS</sequence>
<protein>
    <submittedName>
        <fullName evidence="10">ABC transporter permease subunit</fullName>
    </submittedName>
</protein>
<dbReference type="InterPro" id="IPR043429">
    <property type="entry name" value="ArtM/GltK/GlnP/TcyL/YhdX-like"/>
</dbReference>
<dbReference type="SUPFAM" id="SSF161098">
    <property type="entry name" value="MetI-like"/>
    <property type="match status" value="1"/>
</dbReference>
<keyword evidence="11" id="KW-1185">Reference proteome</keyword>
<dbReference type="PANTHER" id="PTHR30614:SF0">
    <property type="entry name" value="L-CYSTINE TRANSPORT SYSTEM PERMEASE PROTEIN TCYL"/>
    <property type="match status" value="1"/>
</dbReference>
<dbReference type="RefSeq" id="WP_203622129.1">
    <property type="nucleotide sequence ID" value="NZ_BOLW01000019.1"/>
</dbReference>
<keyword evidence="4 8" id="KW-0812">Transmembrane</keyword>
<feature type="transmembrane region" description="Helical" evidence="8">
    <location>
        <begin position="18"/>
        <end position="40"/>
    </location>
</feature>
<keyword evidence="3" id="KW-1003">Cell membrane</keyword>
<dbReference type="InterPro" id="IPR035906">
    <property type="entry name" value="MetI-like_sf"/>
</dbReference>
<evidence type="ECO:0000256" key="5">
    <source>
        <dbReference type="ARBA" id="ARBA00022970"/>
    </source>
</evidence>
<dbReference type="NCBIfam" id="TIGR01726">
    <property type="entry name" value="HEQRo_perm_3TM"/>
    <property type="match status" value="1"/>
</dbReference>
<gene>
    <name evidence="10" type="ORF">LNP10_00930</name>
</gene>
<dbReference type="Proteomes" id="UP001522816">
    <property type="component" value="Unassembled WGS sequence"/>
</dbReference>
<comment type="caution">
    <text evidence="10">The sequence shown here is derived from an EMBL/GenBank/DDBJ whole genome shotgun (WGS) entry which is preliminary data.</text>
</comment>
<evidence type="ECO:0000256" key="7">
    <source>
        <dbReference type="ARBA" id="ARBA00023136"/>
    </source>
</evidence>
<evidence type="ECO:0000256" key="6">
    <source>
        <dbReference type="ARBA" id="ARBA00022989"/>
    </source>
</evidence>
<dbReference type="InterPro" id="IPR010065">
    <property type="entry name" value="AA_ABC_transptr_permease_3TM"/>
</dbReference>
<accession>A0ABT0HWS8</accession>
<feature type="transmembrane region" description="Helical" evidence="8">
    <location>
        <begin position="52"/>
        <end position="71"/>
    </location>
</feature>
<reference evidence="10 11" key="1">
    <citation type="submission" date="2021-11" db="EMBL/GenBank/DDBJ databases">
        <title>Comparative genomics of bee honey and flower isolates.</title>
        <authorList>
            <person name="Bechtner J.D."/>
            <person name="Gallus M.K."/>
            <person name="Ehrmann M."/>
        </authorList>
    </citation>
    <scope>NUCLEOTIDE SEQUENCE [LARGE SCALE GENOMIC DNA]</scope>
    <source>
        <strain evidence="10 11">7</strain>
    </source>
</reference>
<keyword evidence="6 8" id="KW-1133">Transmembrane helix</keyword>
<feature type="transmembrane region" description="Helical" evidence="8">
    <location>
        <begin position="134"/>
        <end position="159"/>
    </location>
</feature>
<feature type="transmembrane region" description="Helical" evidence="8">
    <location>
        <begin position="91"/>
        <end position="113"/>
    </location>
</feature>
<keyword evidence="2 8" id="KW-0813">Transport</keyword>
<name>A0ABT0HWS8_9LACO</name>
<comment type="similarity">
    <text evidence="8">Belongs to the binding-protein-dependent transport system permease family.</text>
</comment>
<dbReference type="PROSITE" id="PS50928">
    <property type="entry name" value="ABC_TM1"/>
    <property type="match status" value="1"/>
</dbReference>
<proteinExistence type="inferred from homology"/>
<evidence type="ECO:0000256" key="4">
    <source>
        <dbReference type="ARBA" id="ARBA00022692"/>
    </source>
</evidence>
<evidence type="ECO:0000256" key="3">
    <source>
        <dbReference type="ARBA" id="ARBA00022475"/>
    </source>
</evidence>
<comment type="subcellular location">
    <subcellularLocation>
        <location evidence="1 8">Cell membrane</location>
        <topology evidence="1 8">Multi-pass membrane protein</topology>
    </subcellularLocation>
</comment>
<evidence type="ECO:0000256" key="8">
    <source>
        <dbReference type="RuleBase" id="RU363032"/>
    </source>
</evidence>
<dbReference type="EMBL" id="JAJIAR010000001">
    <property type="protein sequence ID" value="MCK8611081.1"/>
    <property type="molecule type" value="Genomic_DNA"/>
</dbReference>
<evidence type="ECO:0000313" key="10">
    <source>
        <dbReference type="EMBL" id="MCK8611081.1"/>
    </source>
</evidence>
<dbReference type="Gene3D" id="1.10.3720.10">
    <property type="entry name" value="MetI-like"/>
    <property type="match status" value="1"/>
</dbReference>
<evidence type="ECO:0000256" key="2">
    <source>
        <dbReference type="ARBA" id="ARBA00022448"/>
    </source>
</evidence>
<feature type="transmembrane region" description="Helical" evidence="8">
    <location>
        <begin position="192"/>
        <end position="215"/>
    </location>
</feature>
<evidence type="ECO:0000259" key="9">
    <source>
        <dbReference type="PROSITE" id="PS50928"/>
    </source>
</evidence>
<dbReference type="Pfam" id="PF00528">
    <property type="entry name" value="BPD_transp_1"/>
    <property type="match status" value="1"/>
</dbReference>
<dbReference type="CDD" id="cd06261">
    <property type="entry name" value="TM_PBP2"/>
    <property type="match status" value="1"/>
</dbReference>
<keyword evidence="5" id="KW-0029">Amino-acid transport</keyword>
<organism evidence="10 11">
    <name type="scientific">Apilactobacillus nanyangensis</name>
    <dbReference type="NCBI Taxonomy" id="2799579"/>
    <lineage>
        <taxon>Bacteria</taxon>
        <taxon>Bacillati</taxon>
        <taxon>Bacillota</taxon>
        <taxon>Bacilli</taxon>
        <taxon>Lactobacillales</taxon>
        <taxon>Lactobacillaceae</taxon>
        <taxon>Apilactobacillus</taxon>
    </lineage>
</organism>
<evidence type="ECO:0000256" key="1">
    <source>
        <dbReference type="ARBA" id="ARBA00004651"/>
    </source>
</evidence>
<dbReference type="PANTHER" id="PTHR30614">
    <property type="entry name" value="MEMBRANE COMPONENT OF AMINO ACID ABC TRANSPORTER"/>
    <property type="match status" value="1"/>
</dbReference>
<feature type="domain" description="ABC transmembrane type-1" evidence="9">
    <location>
        <begin position="14"/>
        <end position="211"/>
    </location>
</feature>
<keyword evidence="7 8" id="KW-0472">Membrane</keyword>
<dbReference type="InterPro" id="IPR000515">
    <property type="entry name" value="MetI-like"/>
</dbReference>